<keyword evidence="7" id="KW-0651">Protein splicing</keyword>
<name>A0A343TIN9_9EURY</name>
<evidence type="ECO:0000256" key="4">
    <source>
        <dbReference type="ARBA" id="ARBA00022741"/>
    </source>
</evidence>
<dbReference type="PANTHER" id="PTHR11669">
    <property type="entry name" value="REPLICATION FACTOR C / DNA POLYMERASE III GAMMA-TAU SUBUNIT"/>
    <property type="match status" value="1"/>
</dbReference>
<keyword evidence="3" id="KW-0235">DNA replication</keyword>
<dbReference type="Proteomes" id="UP000263012">
    <property type="component" value="Chromosome"/>
</dbReference>
<dbReference type="PROSITE" id="PS50819">
    <property type="entry name" value="INTEIN_ENDONUCLEASE"/>
    <property type="match status" value="1"/>
</dbReference>
<evidence type="ECO:0000313" key="10">
    <source>
        <dbReference type="EMBL" id="AUX08961.1"/>
    </source>
</evidence>
<dbReference type="InterPro" id="IPR047854">
    <property type="entry name" value="RFC_lid"/>
</dbReference>
<dbReference type="SMART" id="SM00305">
    <property type="entry name" value="HintC"/>
    <property type="match status" value="2"/>
</dbReference>
<dbReference type="Gene3D" id="1.20.272.10">
    <property type="match status" value="1"/>
</dbReference>
<sequence>MTAGLPSSMSEGEAAPGREIWIEKYRPQTLSEIHGQEEIVERLESYIEQNDIPHLLFSGPAGVGKCVTGETPVVTGDGVRRIEDVVGDVDGEEDGFGDPDEGTTVATMTDRNEFEYVEPSHVFAQDVDELVRIRTRDGGEFRVTPEHRFRVLTHDGFEWVPAAELSADHRIARPLSLPTPEGHGSLPWHEEMDPDRTEVTLSATVADQHCLPETMPLAELHAATVGSDEWLPAVECIEYVNVHGHRSRPIVPPTEITPELARFVALTISEASIDGGRIKFYNTAEDLLSAFEATAQEVFEVETTRGIQKDVPYVRIGSRTLTHFLESTFDVFARAAGDSGIGSAILAADDASRAAFLRAMFDAEAHVDKQGGIELTQRVPEHITLVSYLLSTFGIPSRRKQVRKSATNGSGDERTYHTLYISGASALTTFRDHIGFTVQEKAARLAEHAEKKSNPNYDTIPVQTVLRELCRRLDIPVTDHLPKTLNPDSPGRERYCEVLDNVVDVAATRVENVQRALERLDELEPELAATAGVPARWVDARTELEPVNVRNELSETVGVRQDRLLEYADGRRTPYANRSLAALEGIDRSMEAAKLDYVQAELRECVDLIGAEYAEIVEDLSFGASDLTNLLRSEDHQIESLTRFETVAERLREIAVDRLSLETFELIDRAARIANADLYYDRIDSVERVKTEERVYDLTVPGTRNYVAGDVPTVVHNTTAATSIAREIYGDDWRGNFLELNASDERGIDVVRDRIKNFARSSFGGYDHRLIFLDEADSLCVPPGTGVVTGYPSAPEIKPIEEVSDDGEPIPSVDFETNEIQSDKGKLVDSGVADFFELELEDGRTILASLSHPFFVVDEDGRLVEKELRDLSPGDEIADFKDEVGVSRCEICNTWTVGRFCSVDCKNEGHSREMRGEKNPMYGTTWSDERRKKIVERLSDGRLAGENNPNYGGEFHGVHVLDMDEETVERFRETISEMRSGTPWEEWVVDADPDKVKEKIGESSAEWWENLDDDEREAIIQKGVEHRDYPVCDITGDNNPMRDPEIAQKVSEALKGHEPTGGNIRHSEDLGHLVRSDWEGDGDLPHHEHYEREEFEPALVTDGGLQAVQTVGISRIEYSHRGKAYNISMEGTPNFMLANGVLTHNTSDAQSALRRTMEQFSDNTRFILSCNYSSKIIDPIQSRCAVFRFSPLSDEAIAAQVREIAEAEDIQITDDGVDALVYAADGDMRRAINSLQAAATTGDVVDEQAVYAITATARPEVIESMVTDALAGDFTKARATLDTLLTETGMAGGDVIDQLHRSVWEFDLSDRETVRLMERIGETDYRIAEGANEKVQLESLLASLALHANGDQ</sequence>
<evidence type="ECO:0000256" key="3">
    <source>
        <dbReference type="ARBA" id="ARBA00022705"/>
    </source>
</evidence>
<dbReference type="GO" id="GO:0003677">
    <property type="term" value="F:DNA binding"/>
    <property type="evidence" value="ECO:0007669"/>
    <property type="project" value="InterPro"/>
</dbReference>
<evidence type="ECO:0000313" key="11">
    <source>
        <dbReference type="Proteomes" id="UP000263012"/>
    </source>
</evidence>
<dbReference type="Pfam" id="PF08542">
    <property type="entry name" value="Rep_fac_C"/>
    <property type="match status" value="1"/>
</dbReference>
<evidence type="ECO:0000256" key="6">
    <source>
        <dbReference type="ARBA" id="ARBA00022840"/>
    </source>
</evidence>
<dbReference type="CDD" id="cd18140">
    <property type="entry name" value="HLD_clamp_RFC"/>
    <property type="match status" value="1"/>
</dbReference>
<dbReference type="SUPFAM" id="SSF48019">
    <property type="entry name" value="post-AAA+ oligomerization domain-like"/>
    <property type="match status" value="1"/>
</dbReference>
<dbReference type="CDD" id="cd00081">
    <property type="entry name" value="Hint"/>
    <property type="match status" value="3"/>
</dbReference>
<dbReference type="GO" id="GO:0006261">
    <property type="term" value="P:DNA-templated DNA replication"/>
    <property type="evidence" value="ECO:0007669"/>
    <property type="project" value="TreeGrafter"/>
</dbReference>
<dbReference type="InterPro" id="IPR008921">
    <property type="entry name" value="DNA_pol3_clamp-load_cplx_C"/>
</dbReference>
<keyword evidence="4" id="KW-0547">Nucleotide-binding</keyword>
<dbReference type="InterPro" id="IPR027434">
    <property type="entry name" value="Homing_endonucl"/>
</dbReference>
<dbReference type="PROSITE" id="PS50818">
    <property type="entry name" value="INTEIN_C_TER"/>
    <property type="match status" value="2"/>
</dbReference>
<dbReference type="Pfam" id="PF14890">
    <property type="entry name" value="Intein_splicing"/>
    <property type="match status" value="2"/>
</dbReference>
<dbReference type="PANTHER" id="PTHR11669:SF20">
    <property type="entry name" value="REPLICATION FACTOR C SUBUNIT 4"/>
    <property type="match status" value="1"/>
</dbReference>
<dbReference type="KEGG" id="hdf:AArcSl_1330"/>
<dbReference type="SUPFAM" id="SSF52540">
    <property type="entry name" value="P-loop containing nucleoside triphosphate hydrolases"/>
    <property type="match status" value="3"/>
</dbReference>
<dbReference type="NCBIfam" id="TIGR01443">
    <property type="entry name" value="intein_Cterm"/>
    <property type="match status" value="2"/>
</dbReference>
<dbReference type="Gene3D" id="1.10.8.60">
    <property type="match status" value="1"/>
</dbReference>
<accession>A0A343TIN9</accession>
<dbReference type="GO" id="GO:0005524">
    <property type="term" value="F:ATP binding"/>
    <property type="evidence" value="ECO:0007669"/>
    <property type="project" value="UniProtKB-KW"/>
</dbReference>
<dbReference type="NCBIfam" id="NF001679">
    <property type="entry name" value="PRK00440.1"/>
    <property type="match status" value="1"/>
</dbReference>
<evidence type="ECO:0000256" key="5">
    <source>
        <dbReference type="ARBA" id="ARBA00022813"/>
    </source>
</evidence>
<protein>
    <recommendedName>
        <fullName evidence="2">Replication factor C small subunit</fullName>
    </recommendedName>
    <alternativeName>
        <fullName evidence="8">Clamp loader small subunit</fullName>
    </alternativeName>
</protein>
<dbReference type="Pfam" id="PF14528">
    <property type="entry name" value="LAGLIDADG_3"/>
    <property type="match status" value="1"/>
</dbReference>
<proteinExistence type="inferred from homology"/>
<dbReference type="FunFam" id="1.20.272.10:FF:000029">
    <property type="entry name" value="Replication factor C small subunit"/>
    <property type="match status" value="1"/>
</dbReference>
<keyword evidence="11" id="KW-1185">Reference proteome</keyword>
<dbReference type="SMART" id="SM00306">
    <property type="entry name" value="HintN"/>
    <property type="match status" value="2"/>
</dbReference>
<dbReference type="GO" id="GO:0005663">
    <property type="term" value="C:DNA replication factor C complex"/>
    <property type="evidence" value="ECO:0007669"/>
    <property type="project" value="TreeGrafter"/>
</dbReference>
<dbReference type="InterPro" id="IPR003586">
    <property type="entry name" value="Hint_dom_C"/>
</dbReference>
<dbReference type="InterPro" id="IPR013748">
    <property type="entry name" value="Rep_factorC_C"/>
</dbReference>
<evidence type="ECO:0000256" key="8">
    <source>
        <dbReference type="ARBA" id="ARBA00031749"/>
    </source>
</evidence>
<dbReference type="GO" id="GO:0003689">
    <property type="term" value="F:DNA clamp loader activity"/>
    <property type="evidence" value="ECO:0007669"/>
    <property type="project" value="TreeGrafter"/>
</dbReference>
<dbReference type="GO" id="GO:0004519">
    <property type="term" value="F:endonuclease activity"/>
    <property type="evidence" value="ECO:0007669"/>
    <property type="project" value="InterPro"/>
</dbReference>
<dbReference type="InterPro" id="IPR006142">
    <property type="entry name" value="INTEIN"/>
</dbReference>
<keyword evidence="5" id="KW-0068">Autocatalytic cleavage</keyword>
<dbReference type="InterPro" id="IPR006141">
    <property type="entry name" value="Intein_N"/>
</dbReference>
<evidence type="ECO:0000256" key="2">
    <source>
        <dbReference type="ARBA" id="ARBA00014164"/>
    </source>
</evidence>
<evidence type="ECO:0000259" key="9">
    <source>
        <dbReference type="PROSITE" id="PS50819"/>
    </source>
</evidence>
<dbReference type="EMBL" id="CP025066">
    <property type="protein sequence ID" value="AUX08961.1"/>
    <property type="molecule type" value="Genomic_DNA"/>
</dbReference>
<dbReference type="GO" id="GO:0016539">
    <property type="term" value="P:intein-mediated protein splicing"/>
    <property type="evidence" value="ECO:0007669"/>
    <property type="project" value="InterPro"/>
</dbReference>
<dbReference type="InterPro" id="IPR027417">
    <property type="entry name" value="P-loop_NTPase"/>
</dbReference>
<dbReference type="InterPro" id="IPR030934">
    <property type="entry name" value="Intein_C"/>
</dbReference>
<dbReference type="InterPro" id="IPR050238">
    <property type="entry name" value="DNA_Rep/Repair_Clamp_Loader"/>
</dbReference>
<evidence type="ECO:0000256" key="7">
    <source>
        <dbReference type="ARBA" id="ARBA00023000"/>
    </source>
</evidence>
<dbReference type="SUPFAM" id="SSF51294">
    <property type="entry name" value="Hedgehog/intein (Hint) domain"/>
    <property type="match status" value="2"/>
</dbReference>
<dbReference type="SUPFAM" id="SSF55608">
    <property type="entry name" value="Homing endonucleases"/>
    <property type="match status" value="1"/>
</dbReference>
<dbReference type="Gene3D" id="3.10.28.10">
    <property type="entry name" value="Homing endonucleases"/>
    <property type="match status" value="1"/>
</dbReference>
<dbReference type="InterPro" id="IPR036844">
    <property type="entry name" value="Hint_dom_sf"/>
</dbReference>
<evidence type="ECO:0000256" key="1">
    <source>
        <dbReference type="ARBA" id="ARBA00009668"/>
    </source>
</evidence>
<reference evidence="11" key="1">
    <citation type="submission" date="2017-11" db="EMBL/GenBank/DDBJ databases">
        <title>Phenotypic and genomic properties of facultatively anaerobic sulfur-reducing natronoarchaea from hypersaline soda lakes.</title>
        <authorList>
            <person name="Sorokin D.Y."/>
            <person name="Kublanov I.V."/>
            <person name="Roman P."/>
            <person name="Sinninghe Damste J.S."/>
            <person name="Golyshin P.N."/>
            <person name="Rojo D."/>
            <person name="Ciordia S."/>
            <person name="Mena M.D.C."/>
            <person name="Ferrer M."/>
            <person name="Messina E."/>
            <person name="Smedile F."/>
            <person name="La Spada G."/>
            <person name="La Cono V."/>
            <person name="Yakimov M.M."/>
        </authorList>
    </citation>
    <scope>NUCLEOTIDE SEQUENCE [LARGE SCALE GENOMIC DNA]</scope>
    <source>
        <strain evidence="11">AArc-Sl</strain>
    </source>
</reference>
<dbReference type="PRINTS" id="PR00379">
    <property type="entry name" value="INTEIN"/>
</dbReference>
<comment type="similarity">
    <text evidence="1">Belongs to the activator 1 small subunits family. RfcS subfamily.</text>
</comment>
<dbReference type="NCBIfam" id="TIGR01445">
    <property type="entry name" value="intein_Nterm"/>
    <property type="match status" value="1"/>
</dbReference>
<dbReference type="PROSITE" id="PS50817">
    <property type="entry name" value="INTEIN_N_TER"/>
    <property type="match status" value="2"/>
</dbReference>
<dbReference type="GO" id="GO:0006281">
    <property type="term" value="P:DNA repair"/>
    <property type="evidence" value="ECO:0007669"/>
    <property type="project" value="TreeGrafter"/>
</dbReference>
<dbReference type="InterPro" id="IPR004042">
    <property type="entry name" value="Intein_endonuc_central"/>
</dbReference>
<gene>
    <name evidence="10" type="primary">rfcS</name>
    <name evidence="10" type="ORF">AArcSl_1330</name>
</gene>
<feature type="domain" description="DOD-type homing endonuclease" evidence="9">
    <location>
        <begin position="314"/>
        <end position="395"/>
    </location>
</feature>
<organism evidence="10 11">
    <name type="scientific">Halalkaliarchaeum desulfuricum</name>
    <dbReference type="NCBI Taxonomy" id="2055893"/>
    <lineage>
        <taxon>Archaea</taxon>
        <taxon>Methanobacteriati</taxon>
        <taxon>Methanobacteriota</taxon>
        <taxon>Stenosarchaea group</taxon>
        <taxon>Halobacteria</taxon>
        <taxon>Halobacteriales</taxon>
        <taxon>Haloferacaceae</taxon>
        <taxon>Halalkaliarchaeum</taxon>
    </lineage>
</organism>
<dbReference type="Gene3D" id="2.170.16.10">
    <property type="entry name" value="Hedgehog/Intein (Hint) domain"/>
    <property type="match status" value="3"/>
</dbReference>
<keyword evidence="6" id="KW-0067">ATP-binding</keyword>
<dbReference type="InterPro" id="IPR003587">
    <property type="entry name" value="Hint_dom_N"/>
</dbReference>
<dbReference type="Gene3D" id="3.40.50.300">
    <property type="entry name" value="P-loop containing nucleotide triphosphate hydrolases"/>
    <property type="match status" value="3"/>
</dbReference>
<dbReference type="InterPro" id="IPR004860">
    <property type="entry name" value="LAGLIDADG_dom"/>
</dbReference>